<evidence type="ECO:0000256" key="7">
    <source>
        <dbReference type="ARBA" id="ARBA00022927"/>
    </source>
</evidence>
<dbReference type="SUPFAM" id="SSF50978">
    <property type="entry name" value="WD40 repeat-like"/>
    <property type="match status" value="1"/>
</dbReference>
<gene>
    <name evidence="12" type="ORF">EXIGLDRAFT_725684</name>
</gene>
<dbReference type="GO" id="GO:0005053">
    <property type="term" value="F:peroxisome matrix targeting signal-2 binding"/>
    <property type="evidence" value="ECO:0007669"/>
    <property type="project" value="InterPro"/>
</dbReference>
<protein>
    <recommendedName>
        <fullName evidence="10">Peroxin-7</fullName>
    </recommendedName>
</protein>
<dbReference type="PROSITE" id="PS00678">
    <property type="entry name" value="WD_REPEATS_1"/>
    <property type="match status" value="1"/>
</dbReference>
<dbReference type="AlphaFoldDB" id="A0A165Q854"/>
<evidence type="ECO:0000256" key="11">
    <source>
        <dbReference type="PROSITE-ProRule" id="PRU00221"/>
    </source>
</evidence>
<evidence type="ECO:0000256" key="6">
    <source>
        <dbReference type="ARBA" id="ARBA00022737"/>
    </source>
</evidence>
<dbReference type="InterPro" id="IPR044536">
    <property type="entry name" value="PEX7"/>
</dbReference>
<reference evidence="12 13" key="1">
    <citation type="journal article" date="2016" name="Mol. Biol. Evol.">
        <title>Comparative Genomics of Early-Diverging Mushroom-Forming Fungi Provides Insights into the Origins of Lignocellulose Decay Capabilities.</title>
        <authorList>
            <person name="Nagy L.G."/>
            <person name="Riley R."/>
            <person name="Tritt A."/>
            <person name="Adam C."/>
            <person name="Daum C."/>
            <person name="Floudas D."/>
            <person name="Sun H."/>
            <person name="Yadav J.S."/>
            <person name="Pangilinan J."/>
            <person name="Larsson K.H."/>
            <person name="Matsuura K."/>
            <person name="Barry K."/>
            <person name="Labutti K."/>
            <person name="Kuo R."/>
            <person name="Ohm R.A."/>
            <person name="Bhattacharya S.S."/>
            <person name="Shirouzu T."/>
            <person name="Yoshinaga Y."/>
            <person name="Martin F.M."/>
            <person name="Grigoriev I.V."/>
            <person name="Hibbett D.S."/>
        </authorList>
    </citation>
    <scope>NUCLEOTIDE SEQUENCE [LARGE SCALE GENOMIC DNA]</scope>
    <source>
        <strain evidence="12 13">HHB12029</strain>
    </source>
</reference>
<comment type="similarity">
    <text evidence="9">Belongs to the WD repeat peroxin-7 family.</text>
</comment>
<dbReference type="InterPro" id="IPR036322">
    <property type="entry name" value="WD40_repeat_dom_sf"/>
</dbReference>
<evidence type="ECO:0000256" key="2">
    <source>
        <dbReference type="ARBA" id="ARBA00004514"/>
    </source>
</evidence>
<keyword evidence="8" id="KW-0576">Peroxisome</keyword>
<evidence type="ECO:0000256" key="10">
    <source>
        <dbReference type="ARBA" id="ARBA00032565"/>
    </source>
</evidence>
<dbReference type="OrthoDB" id="273771at2759"/>
<dbReference type="InterPro" id="IPR015943">
    <property type="entry name" value="WD40/YVTN_repeat-like_dom_sf"/>
</dbReference>
<dbReference type="InParanoid" id="A0A165Q854"/>
<dbReference type="PANTHER" id="PTHR46027:SF1">
    <property type="entry name" value="PEROXISOMAL TARGETING SIGNAL 2 RECEPTOR"/>
    <property type="match status" value="1"/>
</dbReference>
<dbReference type="SMART" id="SM00320">
    <property type="entry name" value="WD40"/>
    <property type="match status" value="6"/>
</dbReference>
<dbReference type="PRINTS" id="PR00320">
    <property type="entry name" value="GPROTEINBRPT"/>
</dbReference>
<dbReference type="PROSITE" id="PS50082">
    <property type="entry name" value="WD_REPEATS_2"/>
    <property type="match status" value="5"/>
</dbReference>
<evidence type="ECO:0000256" key="8">
    <source>
        <dbReference type="ARBA" id="ARBA00023140"/>
    </source>
</evidence>
<dbReference type="STRING" id="1314781.A0A165Q854"/>
<evidence type="ECO:0000256" key="1">
    <source>
        <dbReference type="ARBA" id="ARBA00004253"/>
    </source>
</evidence>
<evidence type="ECO:0000256" key="4">
    <source>
        <dbReference type="ARBA" id="ARBA00022490"/>
    </source>
</evidence>
<dbReference type="InterPro" id="IPR019775">
    <property type="entry name" value="WD40_repeat_CS"/>
</dbReference>
<feature type="repeat" description="WD" evidence="11">
    <location>
        <begin position="267"/>
        <end position="300"/>
    </location>
</feature>
<evidence type="ECO:0000313" key="12">
    <source>
        <dbReference type="EMBL" id="KZW03223.1"/>
    </source>
</evidence>
<accession>A0A165Q854</accession>
<dbReference type="EMBL" id="KV425884">
    <property type="protein sequence ID" value="KZW03223.1"/>
    <property type="molecule type" value="Genomic_DNA"/>
</dbReference>
<feature type="repeat" description="WD" evidence="11">
    <location>
        <begin position="83"/>
        <end position="96"/>
    </location>
</feature>
<dbReference type="Gene3D" id="2.130.10.10">
    <property type="entry name" value="YVTN repeat-like/Quinoprotein amine dehydrogenase"/>
    <property type="match status" value="1"/>
</dbReference>
<evidence type="ECO:0000313" key="13">
    <source>
        <dbReference type="Proteomes" id="UP000077266"/>
    </source>
</evidence>
<evidence type="ECO:0000256" key="3">
    <source>
        <dbReference type="ARBA" id="ARBA00022448"/>
    </source>
</evidence>
<dbReference type="InterPro" id="IPR001680">
    <property type="entry name" value="WD40_rpt"/>
</dbReference>
<keyword evidence="3" id="KW-0813">Transport</keyword>
<dbReference type="PANTHER" id="PTHR46027">
    <property type="entry name" value="PEROXISOMAL TARGETING SIGNAL 2 RECEPTOR"/>
    <property type="match status" value="1"/>
</dbReference>
<organism evidence="12 13">
    <name type="scientific">Exidia glandulosa HHB12029</name>
    <dbReference type="NCBI Taxonomy" id="1314781"/>
    <lineage>
        <taxon>Eukaryota</taxon>
        <taxon>Fungi</taxon>
        <taxon>Dikarya</taxon>
        <taxon>Basidiomycota</taxon>
        <taxon>Agaricomycotina</taxon>
        <taxon>Agaricomycetes</taxon>
        <taxon>Auriculariales</taxon>
        <taxon>Exidiaceae</taxon>
        <taxon>Exidia</taxon>
    </lineage>
</organism>
<feature type="repeat" description="WD" evidence="11">
    <location>
        <begin position="107"/>
        <end position="139"/>
    </location>
</feature>
<evidence type="ECO:0000256" key="5">
    <source>
        <dbReference type="ARBA" id="ARBA00022574"/>
    </source>
</evidence>
<dbReference type="GO" id="GO:0016558">
    <property type="term" value="P:protein import into peroxisome matrix"/>
    <property type="evidence" value="ECO:0007669"/>
    <property type="project" value="InterPro"/>
</dbReference>
<keyword evidence="13" id="KW-1185">Reference proteome</keyword>
<evidence type="ECO:0000256" key="9">
    <source>
        <dbReference type="ARBA" id="ARBA00024017"/>
    </source>
</evidence>
<sequence>MQAALPPPQLQVARTPSWAHYSIKPSPFFDHALAVASSANYGIIGNGRLHLLHTRPQLHVDKIFETQDGLYDVAWSELHEFQLASASGDGSVKLWDTNLKDLPIRAWHEHTRETMSLDWSNLEKDRFLSSSWDGSIRVWTPDRPHSLTALPAHAACVYQASWSPHTPALLASVSADGTLKLFDLRSPFSALPSTPAPPTPKNSASWAPPPVPLAPPTMSVVAHAGEVLTLDWNKYRPMVLATGGVDRAIKVWDARNMSRPAEEGAPLLGHEYAVRRVAWSPHRADLLASASYDMTARVWQTGPNGGVLRMIHDQHTEFVAGCAWSLFEEGVLATCAWDGRVHTFRV</sequence>
<dbReference type="GO" id="GO:0005782">
    <property type="term" value="C:peroxisomal matrix"/>
    <property type="evidence" value="ECO:0007669"/>
    <property type="project" value="UniProtKB-SubCell"/>
</dbReference>
<dbReference type="Pfam" id="PF00400">
    <property type="entry name" value="WD40"/>
    <property type="match status" value="5"/>
</dbReference>
<proteinExistence type="inferred from homology"/>
<comment type="subcellular location">
    <subcellularLocation>
        <location evidence="2">Cytoplasm</location>
        <location evidence="2">Cytosol</location>
    </subcellularLocation>
    <subcellularLocation>
        <location evidence="1">Peroxisome matrix</location>
    </subcellularLocation>
</comment>
<keyword evidence="4" id="KW-0963">Cytoplasm</keyword>
<name>A0A165Q854_EXIGL</name>
<feature type="repeat" description="WD" evidence="11">
    <location>
        <begin position="150"/>
        <end position="186"/>
    </location>
</feature>
<keyword evidence="5 11" id="KW-0853">WD repeat</keyword>
<keyword evidence="7" id="KW-0653">Protein transport</keyword>
<dbReference type="PROSITE" id="PS50294">
    <property type="entry name" value="WD_REPEATS_REGION"/>
    <property type="match status" value="2"/>
</dbReference>
<dbReference type="FunCoup" id="A0A165Q854">
    <property type="interactions" value="76"/>
</dbReference>
<dbReference type="GO" id="GO:0005829">
    <property type="term" value="C:cytosol"/>
    <property type="evidence" value="ECO:0007669"/>
    <property type="project" value="UniProtKB-SubCell"/>
</dbReference>
<keyword evidence="6" id="KW-0677">Repeat</keyword>
<feature type="repeat" description="WD" evidence="11">
    <location>
        <begin position="220"/>
        <end position="262"/>
    </location>
</feature>
<dbReference type="InterPro" id="IPR020472">
    <property type="entry name" value="WD40_PAC1"/>
</dbReference>
<dbReference type="Proteomes" id="UP000077266">
    <property type="component" value="Unassembled WGS sequence"/>
</dbReference>